<dbReference type="PANTHER" id="PTHR32385">
    <property type="entry name" value="MANNOSYL PHOSPHORYLINOSITOL CERAMIDE SYNTHASE"/>
    <property type="match status" value="1"/>
</dbReference>
<name>A0A6C0JDY1_9ZZZZ</name>
<accession>A0A6C0JDY1</accession>
<sequence length="554" mass="66054">MENKLLLDNYRKKPNVIPPVVYQTWHTKDMHPIWDEQFKVMKERNKHIKFVLFTDEECRGYIKTNFDSEVLWAYDMLAPTAYKADLWRYCVLYKEGGIYLDIKLICYELDLLRKEEFLRVDDLKSNKVSPGYNIETYSDENYINSHDTVNGLWQAVMASQKGSKILKAAIDNIIKNIVNQYYGYNSLCPTGPQLIYDIAIKFNVEYINMKLEQPYVNNNNNNTILVTFFGFPIIKVIDFYRENLDYNFKKLYNHDSKYYSKLWLEKAIYNTNELNYYYKATAYIFKKYKNIHNVCKIDKYNYLFENNIAFDYSNDNMLYLKNPYAAYFFTLYNKKTSEIKNIKTPFLVKKTVSGLLDAKIGPNNIVTFKAINNNQQVTVIINNRSQIANKKLWIPIENNDISFFKNQNKNIYAILSWYPSIEVCLYESNYNKYNFTNKKIICEGNSLIHTTWVSHGISINNEIWFLGRKTLRKRSYTTNLHISYTYQWVVLDEKLKSLIKSETFYIEKKYVNKVSHIAYNKNLDCIVVYSTCANKCYCEYYYKMEAMDDLMWFE</sequence>
<dbReference type="EMBL" id="MN740367">
    <property type="protein sequence ID" value="QHU02946.1"/>
    <property type="molecule type" value="Genomic_DNA"/>
</dbReference>
<organism evidence="2">
    <name type="scientific">viral metagenome</name>
    <dbReference type="NCBI Taxonomy" id="1070528"/>
    <lineage>
        <taxon>unclassified sequences</taxon>
        <taxon>metagenomes</taxon>
        <taxon>organismal metagenomes</taxon>
    </lineage>
</organism>
<dbReference type="PANTHER" id="PTHR32385:SF15">
    <property type="entry name" value="INOSITOL PHOSPHOCERAMIDE MANNOSYLTRANSFERASE 1"/>
    <property type="match status" value="1"/>
</dbReference>
<reference evidence="2" key="1">
    <citation type="journal article" date="2020" name="Nature">
        <title>Giant virus diversity and host interactions through global metagenomics.</title>
        <authorList>
            <person name="Schulz F."/>
            <person name="Roux S."/>
            <person name="Paez-Espino D."/>
            <person name="Jungbluth S."/>
            <person name="Walsh D.A."/>
            <person name="Denef V.J."/>
            <person name="McMahon K.D."/>
            <person name="Konstantinidis K.T."/>
            <person name="Eloe-Fadrosh E.A."/>
            <person name="Kyrpides N.C."/>
            <person name="Woyke T."/>
        </authorList>
    </citation>
    <scope>NUCLEOTIDE SEQUENCE</scope>
    <source>
        <strain evidence="2">GVMAG-M-3300025890-48</strain>
    </source>
</reference>
<dbReference type="InterPro" id="IPR029044">
    <property type="entry name" value="Nucleotide-diphossugar_trans"/>
</dbReference>
<keyword evidence="1" id="KW-0808">Transferase</keyword>
<dbReference type="AlphaFoldDB" id="A0A6C0JDY1"/>
<dbReference type="GO" id="GO:0000030">
    <property type="term" value="F:mannosyltransferase activity"/>
    <property type="evidence" value="ECO:0007669"/>
    <property type="project" value="TreeGrafter"/>
</dbReference>
<evidence type="ECO:0000256" key="1">
    <source>
        <dbReference type="ARBA" id="ARBA00022679"/>
    </source>
</evidence>
<dbReference type="Pfam" id="PF04488">
    <property type="entry name" value="Gly_transf_sug"/>
    <property type="match status" value="1"/>
</dbReference>
<dbReference type="Gene3D" id="3.90.550.20">
    <property type="match status" value="1"/>
</dbReference>
<dbReference type="GO" id="GO:0051999">
    <property type="term" value="P:mannosyl-inositol phosphorylceramide biosynthetic process"/>
    <property type="evidence" value="ECO:0007669"/>
    <property type="project" value="TreeGrafter"/>
</dbReference>
<proteinExistence type="predicted"/>
<dbReference type="SUPFAM" id="SSF53448">
    <property type="entry name" value="Nucleotide-diphospho-sugar transferases"/>
    <property type="match status" value="1"/>
</dbReference>
<dbReference type="InterPro" id="IPR007577">
    <property type="entry name" value="GlycoTrfase_DXD_sugar-bd_CS"/>
</dbReference>
<evidence type="ECO:0000313" key="2">
    <source>
        <dbReference type="EMBL" id="QHU02946.1"/>
    </source>
</evidence>
<dbReference type="GO" id="GO:0016020">
    <property type="term" value="C:membrane"/>
    <property type="evidence" value="ECO:0007669"/>
    <property type="project" value="GOC"/>
</dbReference>
<dbReference type="InterPro" id="IPR051706">
    <property type="entry name" value="Glycosyltransferase_domain"/>
</dbReference>
<protein>
    <submittedName>
        <fullName evidence="2">Uncharacterized protein</fullName>
    </submittedName>
</protein>